<feature type="region of interest" description="Disordered" evidence="1">
    <location>
        <begin position="61"/>
        <end position="90"/>
    </location>
</feature>
<dbReference type="InterPro" id="IPR005158">
    <property type="entry name" value="BTAD"/>
</dbReference>
<reference evidence="3 4" key="1">
    <citation type="submission" date="2020-04" db="EMBL/GenBank/DDBJ databases">
        <authorList>
            <person name="Klaysubun C."/>
            <person name="Duangmal K."/>
            <person name="Lipun K."/>
        </authorList>
    </citation>
    <scope>NUCLEOTIDE SEQUENCE [LARGE SCALE GENOMIC DNA]</scope>
    <source>
        <strain evidence="3 4">DSM 45300</strain>
    </source>
</reference>
<feature type="domain" description="Bacterial transcriptional activator" evidence="2">
    <location>
        <begin position="6"/>
        <end position="61"/>
    </location>
</feature>
<dbReference type="InterPro" id="IPR011990">
    <property type="entry name" value="TPR-like_helical_dom_sf"/>
</dbReference>
<organism evidence="3 4">
    <name type="scientific">Pseudonocardia bannensis</name>
    <dbReference type="NCBI Taxonomy" id="630973"/>
    <lineage>
        <taxon>Bacteria</taxon>
        <taxon>Bacillati</taxon>
        <taxon>Actinomycetota</taxon>
        <taxon>Actinomycetes</taxon>
        <taxon>Pseudonocardiales</taxon>
        <taxon>Pseudonocardiaceae</taxon>
        <taxon>Pseudonocardia</taxon>
    </lineage>
</organism>
<feature type="region of interest" description="Disordered" evidence="1">
    <location>
        <begin position="1"/>
        <end position="34"/>
    </location>
</feature>
<proteinExistence type="predicted"/>
<accession>A0A848DKQ1</accession>
<sequence>MASSTTRCPDTLRQAQGLWRGTPHAEVADRARAGPEVARLRNPHLVALEARMTADLDLGTWPSRNTTCPGRPPPVSRCGPQPGLRDRRRG</sequence>
<protein>
    <recommendedName>
        <fullName evidence="2">Bacterial transcriptional activator domain-containing protein</fullName>
    </recommendedName>
</protein>
<evidence type="ECO:0000259" key="2">
    <source>
        <dbReference type="Pfam" id="PF03704"/>
    </source>
</evidence>
<dbReference type="Gene3D" id="1.25.40.10">
    <property type="entry name" value="Tetratricopeptide repeat domain"/>
    <property type="match status" value="1"/>
</dbReference>
<evidence type="ECO:0000256" key="1">
    <source>
        <dbReference type="SAM" id="MobiDB-lite"/>
    </source>
</evidence>
<dbReference type="Pfam" id="PF03704">
    <property type="entry name" value="BTAD"/>
    <property type="match status" value="1"/>
</dbReference>
<dbReference type="EMBL" id="JAAXKZ010000058">
    <property type="protein sequence ID" value="NMH93129.1"/>
    <property type="molecule type" value="Genomic_DNA"/>
</dbReference>
<gene>
    <name evidence="3" type="ORF">HF519_16420</name>
</gene>
<comment type="caution">
    <text evidence="3">The sequence shown here is derived from an EMBL/GenBank/DDBJ whole genome shotgun (WGS) entry which is preliminary data.</text>
</comment>
<evidence type="ECO:0000313" key="4">
    <source>
        <dbReference type="Proteomes" id="UP000586918"/>
    </source>
</evidence>
<evidence type="ECO:0000313" key="3">
    <source>
        <dbReference type="EMBL" id="NMH93129.1"/>
    </source>
</evidence>
<dbReference type="RefSeq" id="WP_169413842.1">
    <property type="nucleotide sequence ID" value="NZ_JAAXKZ010000058.1"/>
</dbReference>
<name>A0A848DKQ1_9PSEU</name>
<dbReference type="AlphaFoldDB" id="A0A848DKQ1"/>
<keyword evidence="4" id="KW-1185">Reference proteome</keyword>
<dbReference type="Proteomes" id="UP000586918">
    <property type="component" value="Unassembled WGS sequence"/>
</dbReference>